<dbReference type="PANTHER" id="PTHR43280:SF31">
    <property type="entry name" value="TRANSCRIPTIONAL REGULATORY PROTEIN"/>
    <property type="match status" value="1"/>
</dbReference>
<dbReference type="InterPro" id="IPR018062">
    <property type="entry name" value="HTH_AraC-typ_CS"/>
</dbReference>
<evidence type="ECO:0000313" key="6">
    <source>
        <dbReference type="Proteomes" id="UP000013569"/>
    </source>
</evidence>
<sequence length="304" mass="33395">MSERATPPGIADRFTLTGTHRDRPDLSVEHWALGFDTYLTLLSYDGIAMASLPHRERAARGHLRQVSVAVLAAGDWWLRIDGRSQLIGSDSPTLVVVNHQRPLDFRNNRRGSIVALHTLSARLMLSDNTIDRAITHLGPSVALYPLAVTQIQHLGMLARTAPALLPELNVPTVALIRSLLLNAAASGGSPSESNLVAVIEKYIDDNIRDSSMSPATIAAAHHISVRQLNKIWPADNTTVSSYITRRRVESACAALVSEPHLSIAALAHRHGFVDPTHFARRFREAYGTTPSRFRAGDRRTQLPR</sequence>
<evidence type="ECO:0000256" key="3">
    <source>
        <dbReference type="ARBA" id="ARBA00023163"/>
    </source>
</evidence>
<dbReference type="Proteomes" id="UP000013569">
    <property type="component" value="Unassembled WGS sequence"/>
</dbReference>
<keyword evidence="3" id="KW-0804">Transcription</keyword>
<dbReference type="InterPro" id="IPR009057">
    <property type="entry name" value="Homeodomain-like_sf"/>
</dbReference>
<gene>
    <name evidence="5" type="ORF">GTC6_10531</name>
</gene>
<evidence type="ECO:0000259" key="4">
    <source>
        <dbReference type="PROSITE" id="PS01124"/>
    </source>
</evidence>
<feature type="domain" description="HTH araC/xylS-type" evidence="4">
    <location>
        <begin position="197"/>
        <end position="296"/>
    </location>
</feature>
<evidence type="ECO:0000313" key="5">
    <source>
        <dbReference type="EMBL" id="EON32789.1"/>
    </source>
</evidence>
<dbReference type="SMART" id="SM00342">
    <property type="entry name" value="HTH_ARAC"/>
    <property type="match status" value="1"/>
</dbReference>
<evidence type="ECO:0000256" key="2">
    <source>
        <dbReference type="ARBA" id="ARBA00023125"/>
    </source>
</evidence>
<dbReference type="PATRIC" id="fig|1316928.3.peg.2114"/>
<organism evidence="5 6">
    <name type="scientific">Gordonia terrae C-6</name>
    <dbReference type="NCBI Taxonomy" id="1316928"/>
    <lineage>
        <taxon>Bacteria</taxon>
        <taxon>Bacillati</taxon>
        <taxon>Actinomycetota</taxon>
        <taxon>Actinomycetes</taxon>
        <taxon>Mycobacteriales</taxon>
        <taxon>Gordoniaceae</taxon>
        <taxon>Gordonia</taxon>
    </lineage>
</organism>
<dbReference type="PANTHER" id="PTHR43280">
    <property type="entry name" value="ARAC-FAMILY TRANSCRIPTIONAL REGULATOR"/>
    <property type="match status" value="1"/>
</dbReference>
<dbReference type="RefSeq" id="WP_010842527.1">
    <property type="nucleotide sequence ID" value="NZ_AQPW01000010.1"/>
</dbReference>
<dbReference type="GO" id="GO:0003700">
    <property type="term" value="F:DNA-binding transcription factor activity"/>
    <property type="evidence" value="ECO:0007669"/>
    <property type="project" value="InterPro"/>
</dbReference>
<dbReference type="EMBL" id="AQPW01000010">
    <property type="protein sequence ID" value="EON32789.1"/>
    <property type="molecule type" value="Genomic_DNA"/>
</dbReference>
<accession>R7YAM7</accession>
<dbReference type="PROSITE" id="PS00041">
    <property type="entry name" value="HTH_ARAC_FAMILY_1"/>
    <property type="match status" value="1"/>
</dbReference>
<dbReference type="Gene3D" id="1.10.10.60">
    <property type="entry name" value="Homeodomain-like"/>
    <property type="match status" value="1"/>
</dbReference>
<dbReference type="AlphaFoldDB" id="R7YAM7"/>
<dbReference type="PROSITE" id="PS01124">
    <property type="entry name" value="HTH_ARAC_FAMILY_2"/>
    <property type="match status" value="1"/>
</dbReference>
<keyword evidence="1" id="KW-0805">Transcription regulation</keyword>
<dbReference type="OrthoDB" id="3186094at2"/>
<dbReference type="InterPro" id="IPR020449">
    <property type="entry name" value="Tscrpt_reg_AraC-type_HTH"/>
</dbReference>
<keyword evidence="2 5" id="KW-0238">DNA-binding</keyword>
<dbReference type="GO" id="GO:0043565">
    <property type="term" value="F:sequence-specific DNA binding"/>
    <property type="evidence" value="ECO:0007669"/>
    <property type="project" value="InterPro"/>
</dbReference>
<proteinExistence type="predicted"/>
<dbReference type="Pfam" id="PF12833">
    <property type="entry name" value="HTH_18"/>
    <property type="match status" value="1"/>
</dbReference>
<reference evidence="5 6" key="1">
    <citation type="journal article" date="2013" name="Genome Announc.">
        <title>Draft Genome Sequence of a Benzothiophene-Desulfurizing Bacterium, Gordona terrae Strain C-6.</title>
        <authorList>
            <person name="Wang W."/>
            <person name="Ma T."/>
            <person name="Ren Y."/>
            <person name="Li G."/>
        </authorList>
    </citation>
    <scope>NUCLEOTIDE SEQUENCE [LARGE SCALE GENOMIC DNA]</scope>
    <source>
        <strain evidence="5 6">C-6</strain>
    </source>
</reference>
<evidence type="ECO:0000256" key="1">
    <source>
        <dbReference type="ARBA" id="ARBA00023015"/>
    </source>
</evidence>
<dbReference type="SUPFAM" id="SSF46689">
    <property type="entry name" value="Homeodomain-like"/>
    <property type="match status" value="1"/>
</dbReference>
<name>R7YAM7_9ACTN</name>
<dbReference type="InterPro" id="IPR018060">
    <property type="entry name" value="HTH_AraC"/>
</dbReference>
<protein>
    <submittedName>
        <fullName evidence="5">AraC-type DNA-binding domain-containing protein</fullName>
    </submittedName>
</protein>
<dbReference type="PRINTS" id="PR00032">
    <property type="entry name" value="HTHARAC"/>
</dbReference>
<comment type="caution">
    <text evidence="5">The sequence shown here is derived from an EMBL/GenBank/DDBJ whole genome shotgun (WGS) entry which is preliminary data.</text>
</comment>